<keyword evidence="7 9" id="KW-0472">Membrane</keyword>
<dbReference type="InterPro" id="IPR020966">
    <property type="entry name" value="ALMT"/>
</dbReference>
<evidence type="ECO:0000256" key="7">
    <source>
        <dbReference type="ARBA" id="ARBA00023136"/>
    </source>
</evidence>
<feature type="transmembrane region" description="Helical" evidence="9">
    <location>
        <begin position="112"/>
        <end position="128"/>
    </location>
</feature>
<keyword evidence="12" id="KW-1185">Reference proteome</keyword>
<keyword evidence="4 9" id="KW-0812">Transmembrane</keyword>
<evidence type="ECO:0000256" key="6">
    <source>
        <dbReference type="ARBA" id="ARBA00023065"/>
    </source>
</evidence>
<evidence type="ECO:0000313" key="11">
    <source>
        <dbReference type="EMBL" id="CDP12994.1"/>
    </source>
</evidence>
<accession>A0A068UXK4</accession>
<dbReference type="PANTHER" id="PTHR31086">
    <property type="entry name" value="ALUMINUM-ACTIVATED MALATE TRANSPORTER 10"/>
    <property type="match status" value="1"/>
</dbReference>
<dbReference type="EMBL" id="HG739156">
    <property type="protein sequence ID" value="CDP12994.1"/>
    <property type="molecule type" value="Genomic_DNA"/>
</dbReference>
<evidence type="ECO:0000313" key="12">
    <source>
        <dbReference type="Proteomes" id="UP000295252"/>
    </source>
</evidence>
<dbReference type="GO" id="GO:0034220">
    <property type="term" value="P:monoatomic ion transmembrane transport"/>
    <property type="evidence" value="ECO:0007669"/>
    <property type="project" value="UniProtKB-KW"/>
</dbReference>
<keyword evidence="5 9" id="KW-1133">Transmembrane helix</keyword>
<comment type="similarity">
    <text evidence="2">Belongs to the aromatic acid exporter (TC 2.A.85) family.</text>
</comment>
<dbReference type="FunCoup" id="A0A068UXK4">
    <property type="interactions" value="5"/>
</dbReference>
<evidence type="ECO:0000259" key="10">
    <source>
        <dbReference type="PROSITE" id="PS51886"/>
    </source>
</evidence>
<dbReference type="Gramene" id="CDP12994">
    <property type="protein sequence ID" value="CDP12994"/>
    <property type="gene ID" value="GSCOC_T00037719001"/>
</dbReference>
<dbReference type="PROSITE" id="PS51886">
    <property type="entry name" value="TLDC"/>
    <property type="match status" value="1"/>
</dbReference>
<dbReference type="PhylomeDB" id="A0A068UXK4"/>
<evidence type="ECO:0000256" key="5">
    <source>
        <dbReference type="ARBA" id="ARBA00022989"/>
    </source>
</evidence>
<evidence type="ECO:0000256" key="1">
    <source>
        <dbReference type="ARBA" id="ARBA00004141"/>
    </source>
</evidence>
<comment type="subcellular location">
    <subcellularLocation>
        <location evidence="1">Membrane</location>
        <topology evidence="1">Multi-pass membrane protein</topology>
    </subcellularLocation>
</comment>
<dbReference type="STRING" id="49390.A0A068UXK4"/>
<evidence type="ECO:0000256" key="3">
    <source>
        <dbReference type="ARBA" id="ARBA00022448"/>
    </source>
</evidence>
<name>A0A068UXK4_COFCA</name>
<dbReference type="GO" id="GO:0016020">
    <property type="term" value="C:membrane"/>
    <property type="evidence" value="ECO:0007669"/>
    <property type="project" value="UniProtKB-SubCell"/>
</dbReference>
<dbReference type="OMA" id="IACFKEF"/>
<evidence type="ECO:0000256" key="2">
    <source>
        <dbReference type="ARBA" id="ARBA00007079"/>
    </source>
</evidence>
<evidence type="ECO:0000256" key="4">
    <source>
        <dbReference type="ARBA" id="ARBA00022692"/>
    </source>
</evidence>
<keyword evidence="6" id="KW-0406">Ion transport</keyword>
<proteinExistence type="inferred from homology"/>
<keyword evidence="3" id="KW-0813">Transport</keyword>
<dbReference type="InterPro" id="IPR006571">
    <property type="entry name" value="TLDc_dom"/>
</dbReference>
<feature type="domain" description="TLDc" evidence="10">
    <location>
        <begin position="550"/>
        <end position="740"/>
    </location>
</feature>
<dbReference type="GO" id="GO:0015743">
    <property type="term" value="P:malate transport"/>
    <property type="evidence" value="ECO:0007669"/>
    <property type="project" value="InterPro"/>
</dbReference>
<dbReference type="AlphaFoldDB" id="A0A068UXK4"/>
<feature type="transmembrane region" description="Helical" evidence="9">
    <location>
        <begin position="134"/>
        <end position="154"/>
    </location>
</feature>
<feature type="transmembrane region" description="Helical" evidence="9">
    <location>
        <begin position="55"/>
        <end position="74"/>
    </location>
</feature>
<feature type="transmembrane region" description="Helical" evidence="9">
    <location>
        <begin position="86"/>
        <end position="105"/>
    </location>
</feature>
<dbReference type="InParanoid" id="A0A068UXK4"/>
<sequence length="746" mass="83039">MGVEIVINGDSPYGTSARLEKMKKSLNMYVEKVKKFPGLAWKMIWKVGREDPRRVIHSIKVGLSLTLVSLLYLLEPLFEDIGQNAIWAVMTVVVVLEFTAGATLCKGLNRGFGTLLAGLLAFFIEYIATASGQIFKAIFIGAAVFLIGMSATYVRFVPYIKKNYDYGVVIFLLTFNLITVSSFRVENVLKIAHERIYMIAIGCGICLLMSLLVFPNWSGEELHDSTAFKLEGLAKSIQACVNDYFSEEEPKAANGESLEDPIYKGYKAVLDSKSTDETLAMYASWEPRHSRYCYRFPWQQYVKLGAVLRHFGYTVVALHGCLKTEIQTPRSVRALFKDPCIRVAREVSKALMELADSVSKRRQCSPEVLSDHLHEALQDLDTALRSQPKLFLGPNANSNTNMLALAAAQARQKSGKDFGISLSSVKTDTSALLEWRSKRASEQSKENDRKVLRPTLSKIAITSLEFSEALPFAAFASLLVEIVARLDLVIEEVEELGRLAHFKEFEPGDAVVSMACFFSNSLSHSCKKWPQNLFNWDFGNKKNDSRPQPKYHDIQLPFPPSLVSKTYLKGRELRCCYKATVDGFSATDFHNSSDFKGPCVIIGYTNKAFKFGAFNPEGYRSTDDYYDTFDAFLFYWREKEEKERDGDPIILPKVGGSGAALFDYARGGPQFGADGLLIGPPLAPVMGGFAGPDTNSGIGDLRQAKSRLGLSYARRPDGKESLFGDESKASLDEVLVFCSPEIASLY</sequence>
<protein>
    <recommendedName>
        <fullName evidence="10">TLDc domain-containing protein</fullName>
    </recommendedName>
</protein>
<dbReference type="Proteomes" id="UP000295252">
    <property type="component" value="Chromosome X"/>
</dbReference>
<feature type="transmembrane region" description="Helical" evidence="9">
    <location>
        <begin position="196"/>
        <end position="214"/>
    </location>
</feature>
<evidence type="ECO:0000256" key="8">
    <source>
        <dbReference type="ARBA" id="ARBA00023303"/>
    </source>
</evidence>
<feature type="transmembrane region" description="Helical" evidence="9">
    <location>
        <begin position="166"/>
        <end position="184"/>
    </location>
</feature>
<organism evidence="11 12">
    <name type="scientific">Coffea canephora</name>
    <name type="common">Robusta coffee</name>
    <dbReference type="NCBI Taxonomy" id="49390"/>
    <lineage>
        <taxon>Eukaryota</taxon>
        <taxon>Viridiplantae</taxon>
        <taxon>Streptophyta</taxon>
        <taxon>Embryophyta</taxon>
        <taxon>Tracheophyta</taxon>
        <taxon>Spermatophyta</taxon>
        <taxon>Magnoliopsida</taxon>
        <taxon>eudicotyledons</taxon>
        <taxon>Gunneridae</taxon>
        <taxon>Pentapetalae</taxon>
        <taxon>asterids</taxon>
        <taxon>lamiids</taxon>
        <taxon>Gentianales</taxon>
        <taxon>Rubiaceae</taxon>
        <taxon>Ixoroideae</taxon>
        <taxon>Gardenieae complex</taxon>
        <taxon>Bertiereae - Coffeeae clade</taxon>
        <taxon>Coffeeae</taxon>
        <taxon>Coffea</taxon>
    </lineage>
</organism>
<reference evidence="12" key="1">
    <citation type="journal article" date="2014" name="Science">
        <title>The coffee genome provides insight into the convergent evolution of caffeine biosynthesis.</title>
        <authorList>
            <person name="Denoeud F."/>
            <person name="Carretero-Paulet L."/>
            <person name="Dereeper A."/>
            <person name="Droc G."/>
            <person name="Guyot R."/>
            <person name="Pietrella M."/>
            <person name="Zheng C."/>
            <person name="Alberti A."/>
            <person name="Anthony F."/>
            <person name="Aprea G."/>
            <person name="Aury J.M."/>
            <person name="Bento P."/>
            <person name="Bernard M."/>
            <person name="Bocs S."/>
            <person name="Campa C."/>
            <person name="Cenci A."/>
            <person name="Combes M.C."/>
            <person name="Crouzillat D."/>
            <person name="Da Silva C."/>
            <person name="Daddiego L."/>
            <person name="De Bellis F."/>
            <person name="Dussert S."/>
            <person name="Garsmeur O."/>
            <person name="Gayraud T."/>
            <person name="Guignon V."/>
            <person name="Jahn K."/>
            <person name="Jamilloux V."/>
            <person name="Joet T."/>
            <person name="Labadie K."/>
            <person name="Lan T."/>
            <person name="Leclercq J."/>
            <person name="Lepelley M."/>
            <person name="Leroy T."/>
            <person name="Li L.T."/>
            <person name="Librado P."/>
            <person name="Lopez L."/>
            <person name="Munoz A."/>
            <person name="Noel B."/>
            <person name="Pallavicini A."/>
            <person name="Perrotta G."/>
            <person name="Poncet V."/>
            <person name="Pot D."/>
            <person name="Priyono X."/>
            <person name="Rigoreau M."/>
            <person name="Rouard M."/>
            <person name="Rozas J."/>
            <person name="Tranchant-Dubreuil C."/>
            <person name="VanBuren R."/>
            <person name="Zhang Q."/>
            <person name="Andrade A.C."/>
            <person name="Argout X."/>
            <person name="Bertrand B."/>
            <person name="de Kochko A."/>
            <person name="Graziosi G."/>
            <person name="Henry R.J."/>
            <person name="Jayarama X."/>
            <person name="Ming R."/>
            <person name="Nagai C."/>
            <person name="Rounsley S."/>
            <person name="Sankoff D."/>
            <person name="Giuliano G."/>
            <person name="Albert V.A."/>
            <person name="Wincker P."/>
            <person name="Lashermes P."/>
        </authorList>
    </citation>
    <scope>NUCLEOTIDE SEQUENCE [LARGE SCALE GENOMIC DNA]</scope>
    <source>
        <strain evidence="12">cv. DH200-94</strain>
    </source>
</reference>
<dbReference type="Pfam" id="PF07534">
    <property type="entry name" value="TLD"/>
    <property type="match status" value="1"/>
</dbReference>
<dbReference type="OrthoDB" id="68611at2759"/>
<evidence type="ECO:0000256" key="9">
    <source>
        <dbReference type="SAM" id="Phobius"/>
    </source>
</evidence>
<dbReference type="Pfam" id="PF11744">
    <property type="entry name" value="ALMT"/>
    <property type="match status" value="1"/>
</dbReference>
<keyword evidence="8" id="KW-0407">Ion channel</keyword>
<gene>
    <name evidence="11" type="ORF">GSCOC_T00037719001</name>
</gene>